<dbReference type="InterPro" id="IPR001584">
    <property type="entry name" value="Integrase_cat-core"/>
</dbReference>
<comment type="caution">
    <text evidence="3">The sequence shown here is derived from an EMBL/GenBank/DDBJ whole genome shotgun (WGS) entry which is preliminary data.</text>
</comment>
<evidence type="ECO:0000313" key="3">
    <source>
        <dbReference type="EMBL" id="GFR75001.1"/>
    </source>
</evidence>
<name>A0AAV4FPR7_9GAST</name>
<dbReference type="Proteomes" id="UP000762676">
    <property type="component" value="Unassembled WGS sequence"/>
</dbReference>
<dbReference type="EMBL" id="BMAT01000875">
    <property type="protein sequence ID" value="GFR75001.1"/>
    <property type="molecule type" value="Genomic_DNA"/>
</dbReference>
<feature type="region of interest" description="Disordered" evidence="1">
    <location>
        <begin position="1"/>
        <end position="29"/>
    </location>
</feature>
<dbReference type="InterPro" id="IPR050951">
    <property type="entry name" value="Retrovirus_Pol_polyprotein"/>
</dbReference>
<gene>
    <name evidence="3" type="ORF">ElyMa_000444400</name>
</gene>
<dbReference type="GO" id="GO:0015074">
    <property type="term" value="P:DNA integration"/>
    <property type="evidence" value="ECO:0007669"/>
    <property type="project" value="InterPro"/>
</dbReference>
<accession>A0AAV4FPR7</accession>
<sequence length="161" mass="18243">MKYQKNPSYHRTEPGHNENRKHREKTLEPNRHRSYHQLVGHGGRLLSKYPCIHPMSSYQRTQRPGDGEDFAHLGYPHAIVTDNAACFLSTEFQTWCEQRGIQHLHGAPYHPETNGAAERSVQTFKQSLKKSDLPPADALQPASGVPDALPPHAAGEWYQSQ</sequence>
<organism evidence="3 4">
    <name type="scientific">Elysia marginata</name>
    <dbReference type="NCBI Taxonomy" id="1093978"/>
    <lineage>
        <taxon>Eukaryota</taxon>
        <taxon>Metazoa</taxon>
        <taxon>Spiralia</taxon>
        <taxon>Lophotrochozoa</taxon>
        <taxon>Mollusca</taxon>
        <taxon>Gastropoda</taxon>
        <taxon>Heterobranchia</taxon>
        <taxon>Euthyneura</taxon>
        <taxon>Panpulmonata</taxon>
        <taxon>Sacoglossa</taxon>
        <taxon>Placobranchoidea</taxon>
        <taxon>Plakobranchidae</taxon>
        <taxon>Elysia</taxon>
    </lineage>
</organism>
<dbReference type="SUPFAM" id="SSF53098">
    <property type="entry name" value="Ribonuclease H-like"/>
    <property type="match status" value="1"/>
</dbReference>
<evidence type="ECO:0000313" key="4">
    <source>
        <dbReference type="Proteomes" id="UP000762676"/>
    </source>
</evidence>
<keyword evidence="4" id="KW-1185">Reference proteome</keyword>
<dbReference type="Gene3D" id="3.30.420.10">
    <property type="entry name" value="Ribonuclease H-like superfamily/Ribonuclease H"/>
    <property type="match status" value="1"/>
</dbReference>
<protein>
    <submittedName>
        <fullName evidence="3">Pol polyprotein</fullName>
    </submittedName>
</protein>
<reference evidence="3 4" key="1">
    <citation type="journal article" date="2021" name="Elife">
        <title>Chloroplast acquisition without the gene transfer in kleptoplastic sea slugs, Plakobranchus ocellatus.</title>
        <authorList>
            <person name="Maeda T."/>
            <person name="Takahashi S."/>
            <person name="Yoshida T."/>
            <person name="Shimamura S."/>
            <person name="Takaki Y."/>
            <person name="Nagai Y."/>
            <person name="Toyoda A."/>
            <person name="Suzuki Y."/>
            <person name="Arimoto A."/>
            <person name="Ishii H."/>
            <person name="Satoh N."/>
            <person name="Nishiyama T."/>
            <person name="Hasebe M."/>
            <person name="Maruyama T."/>
            <person name="Minagawa J."/>
            <person name="Obokata J."/>
            <person name="Shigenobu S."/>
        </authorList>
    </citation>
    <scope>NUCLEOTIDE SEQUENCE [LARGE SCALE GENOMIC DNA]</scope>
</reference>
<dbReference type="PROSITE" id="PS50994">
    <property type="entry name" value="INTEGRASE"/>
    <property type="match status" value="1"/>
</dbReference>
<proteinExistence type="predicted"/>
<feature type="domain" description="Integrase catalytic" evidence="2">
    <location>
        <begin position="74"/>
        <end position="130"/>
    </location>
</feature>
<dbReference type="InterPro" id="IPR012337">
    <property type="entry name" value="RNaseH-like_sf"/>
</dbReference>
<feature type="region of interest" description="Disordered" evidence="1">
    <location>
        <begin position="121"/>
        <end position="161"/>
    </location>
</feature>
<dbReference type="PANTHER" id="PTHR37984:SF5">
    <property type="entry name" value="PROTEIN NYNRIN-LIKE"/>
    <property type="match status" value="1"/>
</dbReference>
<evidence type="ECO:0000259" key="2">
    <source>
        <dbReference type="PROSITE" id="PS50994"/>
    </source>
</evidence>
<dbReference type="GO" id="GO:0003676">
    <property type="term" value="F:nucleic acid binding"/>
    <property type="evidence" value="ECO:0007669"/>
    <property type="project" value="InterPro"/>
</dbReference>
<dbReference type="PANTHER" id="PTHR37984">
    <property type="entry name" value="PROTEIN CBG26694"/>
    <property type="match status" value="1"/>
</dbReference>
<evidence type="ECO:0000256" key="1">
    <source>
        <dbReference type="SAM" id="MobiDB-lite"/>
    </source>
</evidence>
<dbReference type="InterPro" id="IPR036397">
    <property type="entry name" value="RNaseH_sf"/>
</dbReference>
<dbReference type="AlphaFoldDB" id="A0AAV4FPR7"/>